<sequence>MHDTHRLPVDGYFFAPGSVQTMPRRRTRRLRRAAHLAVSVLMAVEFLALVAGIGFFIGLLWSRI</sequence>
<feature type="transmembrane region" description="Helical" evidence="1">
    <location>
        <begin position="33"/>
        <end position="61"/>
    </location>
</feature>
<organism evidence="2 3">
    <name type="scientific">Comamonas flocculans</name>
    <dbReference type="NCBI Taxonomy" id="2597701"/>
    <lineage>
        <taxon>Bacteria</taxon>
        <taxon>Pseudomonadati</taxon>
        <taxon>Pseudomonadota</taxon>
        <taxon>Betaproteobacteria</taxon>
        <taxon>Burkholderiales</taxon>
        <taxon>Comamonadaceae</taxon>
        <taxon>Comamonas</taxon>
    </lineage>
</organism>
<protein>
    <submittedName>
        <fullName evidence="2">Uncharacterized protein</fullName>
    </submittedName>
</protein>
<name>A0A5B8S0N8_9BURK</name>
<keyword evidence="1" id="KW-1133">Transmembrane helix</keyword>
<dbReference type="Proteomes" id="UP000321199">
    <property type="component" value="Chromosome"/>
</dbReference>
<evidence type="ECO:0000313" key="3">
    <source>
        <dbReference type="Proteomes" id="UP000321199"/>
    </source>
</evidence>
<dbReference type="KEGG" id="cof:FOZ74_15075"/>
<accession>A0A5B8S0N8</accession>
<proteinExistence type="predicted"/>
<keyword evidence="1" id="KW-0472">Membrane</keyword>
<reference evidence="2 3" key="1">
    <citation type="submission" date="2019-07" db="EMBL/GenBank/DDBJ databases">
        <title>Complete genome sequence of Comamonas sp. NLF 7-7 isolated from livestock.</title>
        <authorList>
            <person name="Kim D.H."/>
            <person name="Kim J.G."/>
        </authorList>
    </citation>
    <scope>NUCLEOTIDE SEQUENCE [LARGE SCALE GENOMIC DNA]</scope>
    <source>
        <strain evidence="2 3">NLF 7-7</strain>
    </source>
</reference>
<dbReference type="AlphaFoldDB" id="A0A5B8S0N8"/>
<keyword evidence="3" id="KW-1185">Reference proteome</keyword>
<evidence type="ECO:0000256" key="1">
    <source>
        <dbReference type="SAM" id="Phobius"/>
    </source>
</evidence>
<gene>
    <name evidence="2" type="ORF">FOZ74_15075</name>
</gene>
<dbReference type="RefSeq" id="WP_146913837.1">
    <property type="nucleotide sequence ID" value="NZ_CP042344.1"/>
</dbReference>
<evidence type="ECO:0000313" key="2">
    <source>
        <dbReference type="EMBL" id="QEA14245.1"/>
    </source>
</evidence>
<dbReference type="EMBL" id="CP042344">
    <property type="protein sequence ID" value="QEA14245.1"/>
    <property type="molecule type" value="Genomic_DNA"/>
</dbReference>
<keyword evidence="1" id="KW-0812">Transmembrane</keyword>